<sequence>MIKNSNLLYPLFVNRYQFIDDKVIWECSDLVICDGVMWD</sequence>
<proteinExistence type="predicted"/>
<dbReference type="HOGENOM" id="CLU_3308370_0_0_10"/>
<organism evidence="1 2">
    <name type="scientific">Cyclobacterium marinum (strain ATCC 25205 / DSM 745 / LMG 13164 / NCIMB 1802)</name>
    <name type="common">Flectobacillus marinus</name>
    <dbReference type="NCBI Taxonomy" id="880070"/>
    <lineage>
        <taxon>Bacteria</taxon>
        <taxon>Pseudomonadati</taxon>
        <taxon>Bacteroidota</taxon>
        <taxon>Cytophagia</taxon>
        <taxon>Cytophagales</taxon>
        <taxon>Cyclobacteriaceae</taxon>
        <taxon>Cyclobacterium</taxon>
    </lineage>
</organism>
<dbReference type="Proteomes" id="UP000001635">
    <property type="component" value="Chromosome"/>
</dbReference>
<dbReference type="EMBL" id="CP002955">
    <property type="protein sequence ID" value="AEL27351.1"/>
    <property type="molecule type" value="Genomic_DNA"/>
</dbReference>
<name>G0J1F6_CYCMS</name>
<reference evidence="2" key="1">
    <citation type="submission" date="2011-07" db="EMBL/GenBank/DDBJ databases">
        <title>The complete genome of Cyclobacterium marinum DSM 745.</title>
        <authorList>
            <person name="Lucas S."/>
            <person name="Han J."/>
            <person name="Lapidus A."/>
            <person name="Bruce D."/>
            <person name="Goodwin L."/>
            <person name="Pitluck S."/>
            <person name="Peters L."/>
            <person name="Kyrpides N."/>
            <person name="Mavromatis K."/>
            <person name="Ivanova N."/>
            <person name="Ovchinnikova G."/>
            <person name="Chertkov O."/>
            <person name="Detter J.C."/>
            <person name="Tapia R."/>
            <person name="Han C."/>
            <person name="Land M."/>
            <person name="Hauser L."/>
            <person name="Markowitz V."/>
            <person name="Cheng J.-F."/>
            <person name="Hugenholtz P."/>
            <person name="Woyke T."/>
            <person name="Wu D."/>
            <person name="Tindall B."/>
            <person name="Schuetze A."/>
            <person name="Brambilla E."/>
            <person name="Klenk H.-P."/>
            <person name="Eisen J.A."/>
        </authorList>
    </citation>
    <scope>NUCLEOTIDE SEQUENCE [LARGE SCALE GENOMIC DNA]</scope>
    <source>
        <strain evidence="2">ATCC 25205 / DSM 745 / LMG 13164 / NCIMB 1802</strain>
    </source>
</reference>
<protein>
    <submittedName>
        <fullName evidence="1">Uncharacterized protein</fullName>
    </submittedName>
</protein>
<gene>
    <name evidence="1" type="ordered locus">Cycma_3636</name>
</gene>
<evidence type="ECO:0000313" key="1">
    <source>
        <dbReference type="EMBL" id="AEL27351.1"/>
    </source>
</evidence>
<keyword evidence="2" id="KW-1185">Reference proteome</keyword>
<accession>G0J1F6</accession>
<evidence type="ECO:0000313" key="2">
    <source>
        <dbReference type="Proteomes" id="UP000001635"/>
    </source>
</evidence>
<dbReference type="KEGG" id="cmr:Cycma_3636"/>
<dbReference type="AlphaFoldDB" id="G0J1F6"/>